<dbReference type="PROSITE" id="PS00478">
    <property type="entry name" value="LIM_DOMAIN_1"/>
    <property type="match status" value="1"/>
</dbReference>
<dbReference type="PANTHER" id="PTHR24211">
    <property type="entry name" value="LIM DOMAIN-CONTAINING PROTEIN"/>
    <property type="match status" value="1"/>
</dbReference>
<dbReference type="InterPro" id="IPR047120">
    <property type="entry name" value="Pk/Esn/Tes"/>
</dbReference>
<protein>
    <submittedName>
        <fullName evidence="8">LIM domain protein</fullName>
    </submittedName>
</protein>
<evidence type="ECO:0000259" key="6">
    <source>
        <dbReference type="PROSITE" id="PS50023"/>
    </source>
</evidence>
<dbReference type="Proteomes" id="UP000050741">
    <property type="component" value="Unassembled WGS sequence"/>
</dbReference>
<evidence type="ECO:0000256" key="3">
    <source>
        <dbReference type="ARBA" id="ARBA00022833"/>
    </source>
</evidence>
<feature type="domain" description="LIM zinc-binding" evidence="6">
    <location>
        <begin position="230"/>
        <end position="290"/>
    </location>
</feature>
<dbReference type="CDD" id="cd09341">
    <property type="entry name" value="LIM2_Testin_like"/>
    <property type="match status" value="1"/>
</dbReference>
<evidence type="ECO:0000256" key="5">
    <source>
        <dbReference type="PROSITE-ProRule" id="PRU00125"/>
    </source>
</evidence>
<accession>A0A183C6T3</accession>
<dbReference type="Pfam" id="PF00412">
    <property type="entry name" value="LIM"/>
    <property type="match status" value="3"/>
</dbReference>
<dbReference type="AlphaFoldDB" id="A0A183C6T3"/>
<evidence type="ECO:0000256" key="4">
    <source>
        <dbReference type="ARBA" id="ARBA00023038"/>
    </source>
</evidence>
<evidence type="ECO:0000313" key="7">
    <source>
        <dbReference type="Proteomes" id="UP000050741"/>
    </source>
</evidence>
<dbReference type="Gene3D" id="2.10.110.10">
    <property type="entry name" value="Cysteine Rich Protein"/>
    <property type="match status" value="3"/>
</dbReference>
<reference evidence="7" key="1">
    <citation type="submission" date="2013-12" db="EMBL/GenBank/DDBJ databases">
        <authorList>
            <person name="Aslett M."/>
        </authorList>
    </citation>
    <scope>NUCLEOTIDE SEQUENCE [LARGE SCALE GENOMIC DNA]</scope>
    <source>
        <strain evidence="7">Lindley</strain>
    </source>
</reference>
<evidence type="ECO:0000313" key="8">
    <source>
        <dbReference type="WBParaSite" id="GPLIN_000857900"/>
    </source>
</evidence>
<evidence type="ECO:0000256" key="2">
    <source>
        <dbReference type="ARBA" id="ARBA00022737"/>
    </source>
</evidence>
<reference evidence="7" key="2">
    <citation type="submission" date="2014-05" db="EMBL/GenBank/DDBJ databases">
        <title>The genome and life-stage specific transcriptomes of Globodera pallida elucidate key aspects of plant parasitism by a cyst nematode.</title>
        <authorList>
            <person name="Cotton J.A."/>
            <person name="Lilley C.J."/>
            <person name="Jones L.M."/>
            <person name="Kikuchi T."/>
            <person name="Reid A.J."/>
            <person name="Thorpe P."/>
            <person name="Tsai I.J."/>
            <person name="Beasley H."/>
            <person name="Blok V."/>
            <person name="Cock P.J.A."/>
            <person name="Van den Akker S.E."/>
            <person name="Holroyd N."/>
            <person name="Hunt M."/>
            <person name="Mantelin S."/>
            <person name="Naghra H."/>
            <person name="Pain A."/>
            <person name="Palomares-Rius J.E."/>
            <person name="Zarowiecki M."/>
            <person name="Berriman M."/>
            <person name="Jones J.T."/>
            <person name="Urwin P.E."/>
        </authorList>
    </citation>
    <scope>NUCLEOTIDE SEQUENCE [LARGE SCALE GENOMIC DNA]</scope>
    <source>
        <strain evidence="7">Lindley</strain>
    </source>
</reference>
<dbReference type="PANTHER" id="PTHR24211:SF22">
    <property type="entry name" value="TESTIN"/>
    <property type="match status" value="1"/>
</dbReference>
<dbReference type="SUPFAM" id="SSF57716">
    <property type="entry name" value="Glucocorticoid receptor-like (DNA-binding domain)"/>
    <property type="match status" value="2"/>
</dbReference>
<reference evidence="8" key="3">
    <citation type="submission" date="2016-06" db="UniProtKB">
        <authorList>
            <consortium name="WormBaseParasite"/>
        </authorList>
    </citation>
    <scope>IDENTIFICATION</scope>
</reference>
<dbReference type="SMART" id="SM00132">
    <property type="entry name" value="LIM"/>
    <property type="match status" value="3"/>
</dbReference>
<dbReference type="PROSITE" id="PS50023">
    <property type="entry name" value="LIM_DOMAIN_2"/>
    <property type="match status" value="2"/>
</dbReference>
<keyword evidence="2" id="KW-0677">Repeat</keyword>
<dbReference type="GO" id="GO:0046872">
    <property type="term" value="F:metal ion binding"/>
    <property type="evidence" value="ECO:0007669"/>
    <property type="project" value="UniProtKB-KW"/>
</dbReference>
<dbReference type="InterPro" id="IPR001781">
    <property type="entry name" value="Znf_LIM"/>
</dbReference>
<sequence>MCMRRAEAQECTTLRAIRNCENELEGRVGAELANALAKEERMLWTFSAGAARFRGAGPLSAPMHVPHQNFRVALEHEEVLVDEVVEGNGIKMELLESHGMDSVNGNGGELPYHDSDVEHSKMHKHSENEQKFHMVDFAHHCENYANKTPSNAIQRRMDDSQSPRCRNCHGQFKCTDVGVVTDHERTNGEAIWHPNCFNCSVCNELLADLLYFCRDGKYFCGRHFVERLYPRCFGCDELIFAREYTFAEEKAWHLEHFCCLGCDQHLSGQRYIVKDDQPFCVACYMQKFARTCLTCNDKIAPFAQRVSYGDLHWHADGRCFKCGYCYKPLSNEQFLLKQTRPFCSSECKMASE</sequence>
<keyword evidence="7" id="KW-1185">Reference proteome</keyword>
<proteinExistence type="predicted"/>
<dbReference type="WBParaSite" id="GPLIN_000857900">
    <property type="protein sequence ID" value="GPLIN_000857900"/>
    <property type="gene ID" value="GPLIN_000857900"/>
</dbReference>
<organism evidence="7 8">
    <name type="scientific">Globodera pallida</name>
    <name type="common">Potato cyst nematode worm</name>
    <name type="synonym">Heterodera pallida</name>
    <dbReference type="NCBI Taxonomy" id="36090"/>
    <lineage>
        <taxon>Eukaryota</taxon>
        <taxon>Metazoa</taxon>
        <taxon>Ecdysozoa</taxon>
        <taxon>Nematoda</taxon>
        <taxon>Chromadorea</taxon>
        <taxon>Rhabditida</taxon>
        <taxon>Tylenchina</taxon>
        <taxon>Tylenchomorpha</taxon>
        <taxon>Tylenchoidea</taxon>
        <taxon>Heteroderidae</taxon>
        <taxon>Heteroderinae</taxon>
        <taxon>Globodera</taxon>
    </lineage>
</organism>
<name>A0A183C6T3_GLOPA</name>
<feature type="domain" description="LIM zinc-binding" evidence="6">
    <location>
        <begin position="163"/>
        <end position="229"/>
    </location>
</feature>
<dbReference type="FunFam" id="2.10.110.10:FF:000005">
    <property type="entry name" value="Testin isoform 1"/>
    <property type="match status" value="1"/>
</dbReference>
<evidence type="ECO:0000256" key="1">
    <source>
        <dbReference type="ARBA" id="ARBA00022723"/>
    </source>
</evidence>
<keyword evidence="4 5" id="KW-0440">LIM domain</keyword>
<keyword evidence="3 5" id="KW-0862">Zinc</keyword>
<keyword evidence="1 5" id="KW-0479">Metal-binding</keyword>